<dbReference type="GO" id="GO:0004497">
    <property type="term" value="F:monooxygenase activity"/>
    <property type="evidence" value="ECO:0007669"/>
    <property type="project" value="InterPro"/>
</dbReference>
<dbReference type="GO" id="GO:0071949">
    <property type="term" value="F:FAD binding"/>
    <property type="evidence" value="ECO:0007669"/>
    <property type="project" value="InterPro"/>
</dbReference>
<gene>
    <name evidence="6" type="ORF">Aory04_001139600</name>
</gene>
<dbReference type="PANTHER" id="PTHR47356:SF2">
    <property type="entry name" value="FAD-BINDING DOMAIN-CONTAINING PROTEIN-RELATED"/>
    <property type="match status" value="1"/>
</dbReference>
<evidence type="ECO:0000313" key="7">
    <source>
        <dbReference type="Proteomes" id="UP001165205"/>
    </source>
</evidence>
<dbReference type="InterPro" id="IPR036188">
    <property type="entry name" value="FAD/NAD-bd_sf"/>
</dbReference>
<keyword evidence="3" id="KW-0274">FAD</keyword>
<name>A0AAN5C2B9_ASPOZ</name>
<reference evidence="6" key="1">
    <citation type="submission" date="2023-04" db="EMBL/GenBank/DDBJ databases">
        <title>Aspergillus oryzae NBRC 4228.</title>
        <authorList>
            <person name="Ichikawa N."/>
            <person name="Sato H."/>
            <person name="Tonouchi N."/>
        </authorList>
    </citation>
    <scope>NUCLEOTIDE SEQUENCE</scope>
    <source>
        <strain evidence="6">NBRC 4228</strain>
    </source>
</reference>
<comment type="similarity">
    <text evidence="1">Belongs to the paxM FAD-dependent monooxygenase family.</text>
</comment>
<dbReference type="Gene3D" id="3.50.50.60">
    <property type="entry name" value="FAD/NAD(P)-binding domain"/>
    <property type="match status" value="1"/>
</dbReference>
<keyword evidence="2" id="KW-0285">Flavoprotein</keyword>
<dbReference type="AlphaFoldDB" id="A0AAN5C2B9"/>
<dbReference type="Pfam" id="PF01494">
    <property type="entry name" value="FAD_binding_3"/>
    <property type="match status" value="1"/>
</dbReference>
<dbReference type="Proteomes" id="UP001165205">
    <property type="component" value="Unassembled WGS sequence"/>
</dbReference>
<evidence type="ECO:0000259" key="5">
    <source>
        <dbReference type="Pfam" id="PF01494"/>
    </source>
</evidence>
<evidence type="ECO:0000256" key="3">
    <source>
        <dbReference type="ARBA" id="ARBA00022827"/>
    </source>
</evidence>
<comment type="caution">
    <text evidence="6">The sequence shown here is derived from an EMBL/GenBank/DDBJ whole genome shotgun (WGS) entry which is preliminary data.</text>
</comment>
<sequence length="221" mass="24259">MKPTRHLQKSKSLDSCIASMFLACVSFRSETTGLCCQSTSSDAEDRRFWSTLTQQGSSENLCTRSFDYPGDPLASTFPEPLCEDMLLDHVAFRLGAPSCINQTLSINMTLRSISGDINPHKFRVVIVGGSIAGLTLAHALAAKKIDFVILEAREEIAPNVGASIGFTGNAHRILDQLGVWDELAELATPIIHNYAWNDKGHQLGYTEAFKLSQVRLVPMFP</sequence>
<evidence type="ECO:0000256" key="4">
    <source>
        <dbReference type="ARBA" id="ARBA00023002"/>
    </source>
</evidence>
<dbReference type="InterPro" id="IPR050562">
    <property type="entry name" value="FAD_mOase_fung"/>
</dbReference>
<organism evidence="6 7">
    <name type="scientific">Aspergillus oryzae</name>
    <name type="common">Yellow koji mold</name>
    <dbReference type="NCBI Taxonomy" id="5062"/>
    <lineage>
        <taxon>Eukaryota</taxon>
        <taxon>Fungi</taxon>
        <taxon>Dikarya</taxon>
        <taxon>Ascomycota</taxon>
        <taxon>Pezizomycotina</taxon>
        <taxon>Eurotiomycetes</taxon>
        <taxon>Eurotiomycetidae</taxon>
        <taxon>Eurotiales</taxon>
        <taxon>Aspergillaceae</taxon>
        <taxon>Aspergillus</taxon>
        <taxon>Aspergillus subgen. Circumdati</taxon>
    </lineage>
</organism>
<protein>
    <submittedName>
        <fullName evidence="6">Unnamed protein product</fullName>
    </submittedName>
</protein>
<evidence type="ECO:0000256" key="1">
    <source>
        <dbReference type="ARBA" id="ARBA00007992"/>
    </source>
</evidence>
<feature type="domain" description="FAD-binding" evidence="5">
    <location>
        <begin position="122"/>
        <end position="191"/>
    </location>
</feature>
<dbReference type="SUPFAM" id="SSF51905">
    <property type="entry name" value="FAD/NAD(P)-binding domain"/>
    <property type="match status" value="1"/>
</dbReference>
<dbReference type="EMBL" id="BSYA01000197">
    <property type="protein sequence ID" value="GMG36348.1"/>
    <property type="molecule type" value="Genomic_DNA"/>
</dbReference>
<evidence type="ECO:0000256" key="2">
    <source>
        <dbReference type="ARBA" id="ARBA00022630"/>
    </source>
</evidence>
<dbReference type="InterPro" id="IPR002938">
    <property type="entry name" value="FAD-bd"/>
</dbReference>
<proteinExistence type="inferred from homology"/>
<evidence type="ECO:0000313" key="6">
    <source>
        <dbReference type="EMBL" id="GMG36348.1"/>
    </source>
</evidence>
<accession>A0AAN5C2B9</accession>
<dbReference type="PANTHER" id="PTHR47356">
    <property type="entry name" value="FAD-DEPENDENT MONOOXYGENASE ASQG-RELATED"/>
    <property type="match status" value="1"/>
</dbReference>
<keyword evidence="4" id="KW-0560">Oxidoreductase</keyword>